<dbReference type="InterPro" id="IPR051452">
    <property type="entry name" value="Diverse_Oxidoreductases"/>
</dbReference>
<name>A0ABT9NK38_9ACTN</name>
<keyword evidence="1" id="KW-0001">2Fe-2S</keyword>
<dbReference type="Pfam" id="PF00111">
    <property type="entry name" value="Fer2"/>
    <property type="match status" value="1"/>
</dbReference>
<dbReference type="InterPro" id="IPR001041">
    <property type="entry name" value="2Fe-2S_ferredoxin-type"/>
</dbReference>
<reference evidence="6 7" key="1">
    <citation type="submission" date="2023-07" db="EMBL/GenBank/DDBJ databases">
        <title>Sequencing the genomes of 1000 actinobacteria strains.</title>
        <authorList>
            <person name="Klenk H.-P."/>
        </authorList>
    </citation>
    <scope>NUCLEOTIDE SEQUENCE [LARGE SCALE GENOMIC DNA]</scope>
    <source>
        <strain evidence="6 7">GD13</strain>
    </source>
</reference>
<dbReference type="SUPFAM" id="SSF47741">
    <property type="entry name" value="CO dehydrogenase ISP C-domain like"/>
    <property type="match status" value="1"/>
</dbReference>
<organism evidence="6 7">
    <name type="scientific">Nocardioides massiliensis</name>
    <dbReference type="NCBI Taxonomy" id="1325935"/>
    <lineage>
        <taxon>Bacteria</taxon>
        <taxon>Bacillati</taxon>
        <taxon>Actinomycetota</taxon>
        <taxon>Actinomycetes</taxon>
        <taxon>Propionibacteriales</taxon>
        <taxon>Nocardioidaceae</taxon>
        <taxon>Nocardioides</taxon>
    </lineage>
</organism>
<feature type="domain" description="2Fe-2S ferredoxin-type" evidence="5">
    <location>
        <begin position="3"/>
        <end position="79"/>
    </location>
</feature>
<dbReference type="Pfam" id="PF01799">
    <property type="entry name" value="Fer2_2"/>
    <property type="match status" value="1"/>
</dbReference>
<proteinExistence type="predicted"/>
<dbReference type="Gene3D" id="1.10.150.120">
    <property type="entry name" value="[2Fe-2S]-binding domain"/>
    <property type="match status" value="1"/>
</dbReference>
<keyword evidence="2" id="KW-0479">Metal-binding</keyword>
<dbReference type="PANTHER" id="PTHR44379">
    <property type="entry name" value="OXIDOREDUCTASE WITH IRON-SULFUR SUBUNIT"/>
    <property type="match status" value="1"/>
</dbReference>
<evidence type="ECO:0000259" key="5">
    <source>
        <dbReference type="PROSITE" id="PS51085"/>
    </source>
</evidence>
<evidence type="ECO:0000313" key="6">
    <source>
        <dbReference type="EMBL" id="MDP9820780.1"/>
    </source>
</evidence>
<dbReference type="InterPro" id="IPR012675">
    <property type="entry name" value="Beta-grasp_dom_sf"/>
</dbReference>
<dbReference type="PROSITE" id="PS51085">
    <property type="entry name" value="2FE2S_FER_2"/>
    <property type="match status" value="1"/>
</dbReference>
<sequence length="157" mass="16840">MADDIQLEVNGVTRMVRVTPNTVLLQVLRNYLGLTGTKFGCGLEQCRACVVLVDGRAVPSCSTAVNAFVDKQIVTVEGLSEGPDLHSVQRAFIAEGAAQCGYCTPGMIIASVALLNEVDQPTEAQIRAALEPHLCRCGSHPRIIRAVQRAARDRAQP</sequence>
<dbReference type="RefSeq" id="WP_181642287.1">
    <property type="nucleotide sequence ID" value="NZ_CCXJ01000606.1"/>
</dbReference>
<evidence type="ECO:0000256" key="1">
    <source>
        <dbReference type="ARBA" id="ARBA00022714"/>
    </source>
</evidence>
<comment type="caution">
    <text evidence="6">The sequence shown here is derived from an EMBL/GenBank/DDBJ whole genome shotgun (WGS) entry which is preliminary data.</text>
</comment>
<evidence type="ECO:0000256" key="2">
    <source>
        <dbReference type="ARBA" id="ARBA00022723"/>
    </source>
</evidence>
<keyword evidence="3" id="KW-0408">Iron</keyword>
<evidence type="ECO:0000313" key="7">
    <source>
        <dbReference type="Proteomes" id="UP001240447"/>
    </source>
</evidence>
<dbReference type="SUPFAM" id="SSF54292">
    <property type="entry name" value="2Fe-2S ferredoxin-like"/>
    <property type="match status" value="1"/>
</dbReference>
<dbReference type="Proteomes" id="UP001240447">
    <property type="component" value="Unassembled WGS sequence"/>
</dbReference>
<dbReference type="PANTHER" id="PTHR44379:SF6">
    <property type="entry name" value="BLR6046 PROTEIN"/>
    <property type="match status" value="1"/>
</dbReference>
<protein>
    <submittedName>
        <fullName evidence="6">Aerobic-type carbon monoxide dehydrogenase small subunit (CoxS/CutS family)</fullName>
    </submittedName>
</protein>
<keyword evidence="4" id="KW-0411">Iron-sulfur</keyword>
<dbReference type="InterPro" id="IPR002888">
    <property type="entry name" value="2Fe-2S-bd"/>
</dbReference>
<keyword evidence="7" id="KW-1185">Reference proteome</keyword>
<gene>
    <name evidence="6" type="ORF">J2S59_000589</name>
</gene>
<dbReference type="Gene3D" id="3.10.20.30">
    <property type="match status" value="1"/>
</dbReference>
<dbReference type="InterPro" id="IPR036010">
    <property type="entry name" value="2Fe-2S_ferredoxin-like_sf"/>
</dbReference>
<accession>A0ABT9NK38</accession>
<evidence type="ECO:0000256" key="4">
    <source>
        <dbReference type="ARBA" id="ARBA00023014"/>
    </source>
</evidence>
<evidence type="ECO:0000256" key="3">
    <source>
        <dbReference type="ARBA" id="ARBA00023004"/>
    </source>
</evidence>
<dbReference type="EMBL" id="JAUSQM010000001">
    <property type="protein sequence ID" value="MDP9820780.1"/>
    <property type="molecule type" value="Genomic_DNA"/>
</dbReference>
<dbReference type="InterPro" id="IPR036884">
    <property type="entry name" value="2Fe-2S-bd_dom_sf"/>
</dbReference>
<dbReference type="CDD" id="cd00207">
    <property type="entry name" value="fer2"/>
    <property type="match status" value="1"/>
</dbReference>